<keyword evidence="2" id="KW-1185">Reference proteome</keyword>
<name>A0ABN8PAP7_9CNID</name>
<organism evidence="1 2">
    <name type="scientific">Porites lobata</name>
    <dbReference type="NCBI Taxonomy" id="104759"/>
    <lineage>
        <taxon>Eukaryota</taxon>
        <taxon>Metazoa</taxon>
        <taxon>Cnidaria</taxon>
        <taxon>Anthozoa</taxon>
        <taxon>Hexacorallia</taxon>
        <taxon>Scleractinia</taxon>
        <taxon>Fungiina</taxon>
        <taxon>Poritidae</taxon>
        <taxon>Porites</taxon>
    </lineage>
</organism>
<sequence length="174" mass="19416">MKKRGRPALLPDDLMKKTIEMIQALRLNGAPVTAVVINAIDKGIVIANDRTLLVEHGGYLSLSFAWGRNVLCRMEREGKKMAVRIATTENIPVAPGLLKEAKLSFQRKIKTLQAMHEDLNLNLDQTPLSYVCSASHTLHEKGAKKCAPCGKRAKRSRLQECSRLQCQVFFSRCS</sequence>
<comment type="caution">
    <text evidence="1">The sequence shown here is derived from an EMBL/GenBank/DDBJ whole genome shotgun (WGS) entry which is preliminary data.</text>
</comment>
<dbReference type="Proteomes" id="UP001159405">
    <property type="component" value="Unassembled WGS sequence"/>
</dbReference>
<evidence type="ECO:0000313" key="2">
    <source>
        <dbReference type="Proteomes" id="UP001159405"/>
    </source>
</evidence>
<proteinExistence type="predicted"/>
<gene>
    <name evidence="1" type="ORF">PLOB_00038455</name>
</gene>
<accession>A0ABN8PAP7</accession>
<evidence type="ECO:0000313" key="1">
    <source>
        <dbReference type="EMBL" id="CAH3135996.1"/>
    </source>
</evidence>
<protein>
    <submittedName>
        <fullName evidence="1">Uncharacterized protein</fullName>
    </submittedName>
</protein>
<reference evidence="1 2" key="1">
    <citation type="submission" date="2022-05" db="EMBL/GenBank/DDBJ databases">
        <authorList>
            <consortium name="Genoscope - CEA"/>
            <person name="William W."/>
        </authorList>
    </citation>
    <scope>NUCLEOTIDE SEQUENCE [LARGE SCALE GENOMIC DNA]</scope>
</reference>
<dbReference type="EMBL" id="CALNXK010000057">
    <property type="protein sequence ID" value="CAH3135996.1"/>
    <property type="molecule type" value="Genomic_DNA"/>
</dbReference>